<dbReference type="Proteomes" id="UP000229523">
    <property type="component" value="Unassembled WGS sequence"/>
</dbReference>
<dbReference type="SUPFAM" id="SSF47005">
    <property type="entry name" value="Peripheral subunit-binding domain of 2-oxo acid dehydrogenase complex"/>
    <property type="match status" value="1"/>
</dbReference>
<dbReference type="Pfam" id="PF02817">
    <property type="entry name" value="E3_binding"/>
    <property type="match status" value="1"/>
</dbReference>
<accession>A0A2G5NTA8</accession>
<dbReference type="Pfam" id="PF00364">
    <property type="entry name" value="Biotin_lipoyl"/>
    <property type="match status" value="1"/>
</dbReference>
<evidence type="ECO:0000256" key="4">
    <source>
        <dbReference type="ARBA" id="ARBA00022679"/>
    </source>
</evidence>
<feature type="domain" description="Peripheral subunit-binding (PSBD)" evidence="11">
    <location>
        <begin position="118"/>
        <end position="155"/>
    </location>
</feature>
<dbReference type="EMBL" id="MJBI02000001">
    <property type="protein sequence ID" value="RAI82885.1"/>
    <property type="molecule type" value="Genomic_DNA"/>
</dbReference>
<dbReference type="AlphaFoldDB" id="A0A2G5NTA8"/>
<dbReference type="CDD" id="cd06849">
    <property type="entry name" value="lipoyl_domain"/>
    <property type="match status" value="1"/>
</dbReference>
<evidence type="ECO:0000313" key="13">
    <source>
        <dbReference type="Proteomes" id="UP000229523"/>
    </source>
</evidence>
<reference evidence="12 13" key="1">
    <citation type="journal article" date="2018" name="Front. Microbiol.">
        <title>Description and Comparative Genomics of Macrococcus caseolyticus subsp. hominis subsp. nov., Macrococcus goetzii sp. nov., Macrococcus epidermidis sp. nov., and Macrococcus bohemicus sp. nov., Novel Macrococci From Human Clinical Material With Virulence Potential and Suspected Uptake of Foreign DNA by Natural Transformation.</title>
        <authorList>
            <person name="Maslanova I."/>
            <person name="Wertheimer Z."/>
            <person name="Sedlacek I."/>
            <person name="Svec P."/>
            <person name="Indrakova A."/>
            <person name="Kovarovic V."/>
            <person name="Schumann P."/>
            <person name="Sproer C."/>
            <person name="Kralova S."/>
            <person name="Sedo O."/>
            <person name="Kristofova L."/>
            <person name="Vrbovska V."/>
            <person name="Fuzik T."/>
            <person name="Petras P."/>
            <person name="Zdrahal Z."/>
            <person name="Ruzickova V."/>
            <person name="Doskar J."/>
            <person name="Pantucek R."/>
        </authorList>
    </citation>
    <scope>NUCLEOTIDE SEQUENCE [LARGE SCALE GENOMIC DNA]</scope>
    <source>
        <strain evidence="12 13">CCM 4927</strain>
    </source>
</reference>
<evidence type="ECO:0000256" key="8">
    <source>
        <dbReference type="ARBA" id="ARBA00048370"/>
    </source>
</evidence>
<dbReference type="GO" id="GO:0031405">
    <property type="term" value="F:lipoic acid binding"/>
    <property type="evidence" value="ECO:0007669"/>
    <property type="project" value="TreeGrafter"/>
</dbReference>
<dbReference type="PROSITE" id="PS51826">
    <property type="entry name" value="PSBD"/>
    <property type="match status" value="1"/>
</dbReference>
<evidence type="ECO:0000259" key="11">
    <source>
        <dbReference type="PROSITE" id="PS51826"/>
    </source>
</evidence>
<gene>
    <name evidence="12" type="ORF">BFS35_004155</name>
</gene>
<organism evidence="12 13">
    <name type="scientific">Macrococcoides goetzii</name>
    <dbReference type="NCBI Taxonomy" id="1891097"/>
    <lineage>
        <taxon>Bacteria</taxon>
        <taxon>Bacillati</taxon>
        <taxon>Bacillota</taxon>
        <taxon>Bacilli</taxon>
        <taxon>Bacillales</taxon>
        <taxon>Staphylococcaceae</taxon>
        <taxon>Macrococcoides</taxon>
    </lineage>
</organism>
<keyword evidence="4 9" id="KW-0808">Transferase</keyword>
<proteinExistence type="inferred from homology"/>
<evidence type="ECO:0000256" key="6">
    <source>
        <dbReference type="ARBA" id="ARBA00023315"/>
    </source>
</evidence>
<evidence type="ECO:0000313" key="12">
    <source>
        <dbReference type="EMBL" id="RAI82885.1"/>
    </source>
</evidence>
<dbReference type="SUPFAM" id="SSF52777">
    <property type="entry name" value="CoA-dependent acyltransferases"/>
    <property type="match status" value="1"/>
</dbReference>
<dbReference type="GO" id="GO:0005737">
    <property type="term" value="C:cytoplasm"/>
    <property type="evidence" value="ECO:0007669"/>
    <property type="project" value="TreeGrafter"/>
</dbReference>
<dbReference type="FunFam" id="3.30.559.10:FF:000007">
    <property type="entry name" value="Dihydrolipoamide acetyltransferase component of pyruvate dehydrogenase complex"/>
    <property type="match status" value="1"/>
</dbReference>
<dbReference type="RefSeq" id="WP_099577563.1">
    <property type="nucleotide sequence ID" value="NZ_MJBI02000001.1"/>
</dbReference>
<evidence type="ECO:0000256" key="3">
    <source>
        <dbReference type="ARBA" id="ARBA00011484"/>
    </source>
</evidence>
<evidence type="ECO:0000256" key="9">
    <source>
        <dbReference type="RuleBase" id="RU003423"/>
    </source>
</evidence>
<dbReference type="PANTHER" id="PTHR43178:SF5">
    <property type="entry name" value="LIPOAMIDE ACYLTRANSFERASE COMPONENT OF BRANCHED-CHAIN ALPHA-KETO ACID DEHYDROGENASE COMPLEX, MITOCHONDRIAL"/>
    <property type="match status" value="1"/>
</dbReference>
<dbReference type="InterPro" id="IPR000089">
    <property type="entry name" value="Biotin_lipoyl"/>
</dbReference>
<keyword evidence="13" id="KW-1185">Reference proteome</keyword>
<dbReference type="InterPro" id="IPR004167">
    <property type="entry name" value="PSBD"/>
</dbReference>
<feature type="domain" description="Lipoyl-binding" evidence="10">
    <location>
        <begin position="1"/>
        <end position="76"/>
    </location>
</feature>
<keyword evidence="6 9" id="KW-0012">Acyltransferase</keyword>
<evidence type="ECO:0000259" key="10">
    <source>
        <dbReference type="PROSITE" id="PS50968"/>
    </source>
</evidence>
<dbReference type="GO" id="GO:0004742">
    <property type="term" value="F:dihydrolipoyllysine-residue acetyltransferase activity"/>
    <property type="evidence" value="ECO:0007669"/>
    <property type="project" value="UniProtKB-EC"/>
</dbReference>
<dbReference type="Pfam" id="PF00198">
    <property type="entry name" value="2-oxoacid_dh"/>
    <property type="match status" value="1"/>
</dbReference>
<comment type="similarity">
    <text evidence="2 9">Belongs to the 2-oxoacid dehydrogenase family.</text>
</comment>
<keyword evidence="5 9" id="KW-0450">Lipoyl</keyword>
<evidence type="ECO:0000256" key="1">
    <source>
        <dbReference type="ARBA" id="ARBA00001938"/>
    </source>
</evidence>
<name>A0A2G5NTA8_9STAP</name>
<sequence length="427" mass="46613">MFTYIMPDAGEGTHESEILKWFVAEGDTVTEDQPLLEIQSDKAVVELPSPVSGVVKKLYVPEGEMALVGKPIVDIETGDGSAQPEQTAPVEAVKEEVQVEKVEHSVTPAAMNADVRHLAVPRVRIYARSKGVDLTQVTGTGNHGKITIEDIDQFLQNGSAVQPTEAQPEVQAADETKVHETVQPAKTVETVQGDRVEKLTPMRKIIAKAMVDSKHVSPHVTVFDQVEVSGLVDHRNKMKKIAKEKGVKLTFTAYFVKAIVAMLKRFPELNASINLEKGEMYYHNYFNVGVATNTDNGLFVPVIRNAERLSLFEIAEQVTELSQKAQNGELKGTDMGNGSMTLTNVGGAATGGVWSTPIINQPEVAILGVGRIEEMFVPDENRQPVLKPILKLSFAFDHRAVDGVLAQTAINTLKEYLNNPDLLLAEG</sequence>
<comment type="subunit">
    <text evidence="3">Forms a 24-polypeptide structural core with octahedral symmetry.</text>
</comment>
<dbReference type="PANTHER" id="PTHR43178">
    <property type="entry name" value="DIHYDROLIPOAMIDE ACETYLTRANSFERASE COMPONENT OF PYRUVATE DEHYDROGENASE COMPLEX"/>
    <property type="match status" value="1"/>
</dbReference>
<dbReference type="PROSITE" id="PS50968">
    <property type="entry name" value="BIOTINYL_LIPOYL"/>
    <property type="match status" value="1"/>
</dbReference>
<comment type="caution">
    <text evidence="12">The sequence shown here is derived from an EMBL/GenBank/DDBJ whole genome shotgun (WGS) entry which is preliminary data.</text>
</comment>
<evidence type="ECO:0000256" key="2">
    <source>
        <dbReference type="ARBA" id="ARBA00007317"/>
    </source>
</evidence>
<dbReference type="Gene3D" id="2.40.50.100">
    <property type="match status" value="1"/>
</dbReference>
<dbReference type="Gene3D" id="3.30.559.10">
    <property type="entry name" value="Chloramphenicol acetyltransferase-like domain"/>
    <property type="match status" value="1"/>
</dbReference>
<comment type="catalytic activity">
    <reaction evidence="8">
        <text>N(6)-[(R)-dihydrolipoyl]-L-lysyl-[protein] + acetyl-CoA = N(6)-[(R)-S(8)-acetyldihydrolipoyl]-L-lysyl-[protein] + CoA</text>
        <dbReference type="Rhea" id="RHEA:17017"/>
        <dbReference type="Rhea" id="RHEA-COMP:10475"/>
        <dbReference type="Rhea" id="RHEA-COMP:10478"/>
        <dbReference type="ChEBI" id="CHEBI:57287"/>
        <dbReference type="ChEBI" id="CHEBI:57288"/>
        <dbReference type="ChEBI" id="CHEBI:83100"/>
        <dbReference type="ChEBI" id="CHEBI:83111"/>
        <dbReference type="EC" id="2.3.1.12"/>
    </reaction>
</comment>
<comment type="function">
    <text evidence="7">The pyruvate dehydrogenase complex catalyzes the overall conversion of pyruvate to acetyl-CoA and CO(2). It contains multiple copies of three enzymatic components: pyruvate dehydrogenase (E1), dihydrolipoamide acetyltransferase (E2) and lipoamide dehydrogenase (E3).</text>
</comment>
<dbReference type="InterPro" id="IPR001078">
    <property type="entry name" value="2-oxoacid_DH_actylTfrase"/>
</dbReference>
<evidence type="ECO:0000256" key="7">
    <source>
        <dbReference type="ARBA" id="ARBA00025211"/>
    </source>
</evidence>
<dbReference type="SUPFAM" id="SSF51230">
    <property type="entry name" value="Single hybrid motif"/>
    <property type="match status" value="1"/>
</dbReference>
<dbReference type="InterPro" id="IPR036625">
    <property type="entry name" value="E3-bd_dom_sf"/>
</dbReference>
<evidence type="ECO:0000256" key="5">
    <source>
        <dbReference type="ARBA" id="ARBA00022823"/>
    </source>
</evidence>
<dbReference type="InterPro" id="IPR003016">
    <property type="entry name" value="2-oxoA_DH_lipoyl-BS"/>
</dbReference>
<dbReference type="InterPro" id="IPR050743">
    <property type="entry name" value="2-oxoacid_DH_E2_comp"/>
</dbReference>
<dbReference type="InterPro" id="IPR011053">
    <property type="entry name" value="Single_hybrid_motif"/>
</dbReference>
<comment type="cofactor">
    <cofactor evidence="1 9">
        <name>(R)-lipoate</name>
        <dbReference type="ChEBI" id="CHEBI:83088"/>
    </cofactor>
</comment>
<dbReference type="Gene3D" id="4.10.320.10">
    <property type="entry name" value="E3-binding domain"/>
    <property type="match status" value="1"/>
</dbReference>
<dbReference type="PROSITE" id="PS00189">
    <property type="entry name" value="LIPOYL"/>
    <property type="match status" value="1"/>
</dbReference>
<dbReference type="EC" id="2.3.1.-" evidence="9"/>
<dbReference type="InterPro" id="IPR023213">
    <property type="entry name" value="CAT-like_dom_sf"/>
</dbReference>
<protein>
    <recommendedName>
        <fullName evidence="9">Dihydrolipoamide acetyltransferase component of pyruvate dehydrogenase complex</fullName>
        <ecNumber evidence="9">2.3.1.-</ecNumber>
    </recommendedName>
</protein>